<evidence type="ECO:0000256" key="3">
    <source>
        <dbReference type="ARBA" id="ARBA00023163"/>
    </source>
</evidence>
<reference evidence="5 6" key="1">
    <citation type="submission" date="2019-01" db="EMBL/GenBank/DDBJ databases">
        <authorList>
            <consortium name="Pathogen Informatics"/>
        </authorList>
    </citation>
    <scope>NUCLEOTIDE SEQUENCE [LARGE SCALE GENOMIC DNA]</scope>
    <source>
        <strain evidence="5 6">NCTC10138</strain>
    </source>
</reference>
<dbReference type="InterPro" id="IPR000835">
    <property type="entry name" value="HTH_MarR-typ"/>
</dbReference>
<gene>
    <name evidence="5" type="primary">yusO</name>
    <name evidence="5" type="ORF">NCTC10138_00785</name>
</gene>
<proteinExistence type="predicted"/>
<dbReference type="SMART" id="SM00347">
    <property type="entry name" value="HTH_MARR"/>
    <property type="match status" value="1"/>
</dbReference>
<dbReference type="PANTHER" id="PTHR42756:SF1">
    <property type="entry name" value="TRANSCRIPTIONAL REPRESSOR OF EMRAB OPERON"/>
    <property type="match status" value="1"/>
</dbReference>
<dbReference type="PANTHER" id="PTHR42756">
    <property type="entry name" value="TRANSCRIPTIONAL REGULATOR, MARR"/>
    <property type="match status" value="1"/>
</dbReference>
<dbReference type="KEGG" id="aaxa:NCTC10138_00785"/>
<evidence type="ECO:0000313" key="6">
    <source>
        <dbReference type="Proteomes" id="UP000289841"/>
    </source>
</evidence>
<dbReference type="InterPro" id="IPR036388">
    <property type="entry name" value="WH-like_DNA-bd_sf"/>
</dbReference>
<evidence type="ECO:0000256" key="2">
    <source>
        <dbReference type="ARBA" id="ARBA00023125"/>
    </source>
</evidence>
<evidence type="ECO:0000313" key="5">
    <source>
        <dbReference type="EMBL" id="VEU80415.1"/>
    </source>
</evidence>
<dbReference type="GO" id="GO:0003677">
    <property type="term" value="F:DNA binding"/>
    <property type="evidence" value="ECO:0007669"/>
    <property type="project" value="UniProtKB-KW"/>
</dbReference>
<dbReference type="Gene3D" id="1.10.10.10">
    <property type="entry name" value="Winged helix-like DNA-binding domain superfamily/Winged helix DNA-binding domain"/>
    <property type="match status" value="1"/>
</dbReference>
<evidence type="ECO:0000259" key="4">
    <source>
        <dbReference type="PROSITE" id="PS50995"/>
    </source>
</evidence>
<dbReference type="AlphaFoldDB" id="A0A449BDB2"/>
<dbReference type="GO" id="GO:0003700">
    <property type="term" value="F:DNA-binding transcription factor activity"/>
    <property type="evidence" value="ECO:0007669"/>
    <property type="project" value="InterPro"/>
</dbReference>
<dbReference type="EMBL" id="LR215048">
    <property type="protein sequence ID" value="VEU80415.1"/>
    <property type="molecule type" value="Genomic_DNA"/>
</dbReference>
<organism evidence="5 6">
    <name type="scientific">Haploplasma axanthum</name>
    <name type="common">Acholeplasma axanthum</name>
    <dbReference type="NCBI Taxonomy" id="29552"/>
    <lineage>
        <taxon>Bacteria</taxon>
        <taxon>Bacillati</taxon>
        <taxon>Mycoplasmatota</taxon>
        <taxon>Mollicutes</taxon>
        <taxon>Acholeplasmatales</taxon>
        <taxon>Acholeplasmataceae</taxon>
        <taxon>Haploplasma</taxon>
    </lineage>
</organism>
<keyword evidence="2" id="KW-0238">DNA-binding</keyword>
<dbReference type="PRINTS" id="PR00598">
    <property type="entry name" value="HTHMARR"/>
</dbReference>
<dbReference type="PROSITE" id="PS50995">
    <property type="entry name" value="HTH_MARR_2"/>
    <property type="match status" value="1"/>
</dbReference>
<protein>
    <submittedName>
        <fullName evidence="5">MarR family transcriptional regulator</fullName>
    </submittedName>
</protein>
<dbReference type="Pfam" id="PF01047">
    <property type="entry name" value="MarR"/>
    <property type="match status" value="1"/>
</dbReference>
<dbReference type="InterPro" id="IPR036390">
    <property type="entry name" value="WH_DNA-bd_sf"/>
</dbReference>
<evidence type="ECO:0000256" key="1">
    <source>
        <dbReference type="ARBA" id="ARBA00023015"/>
    </source>
</evidence>
<name>A0A449BDB2_HAPAX</name>
<dbReference type="RefSeq" id="WP_035375868.1">
    <property type="nucleotide sequence ID" value="NZ_LR215048.1"/>
</dbReference>
<keyword evidence="6" id="KW-1185">Reference proteome</keyword>
<keyword evidence="1" id="KW-0805">Transcription regulation</keyword>
<accession>A0A449BDB2</accession>
<dbReference type="STRING" id="1278311.GCA_000428705_01569"/>
<sequence length="148" mass="17459">MTKYDLKADKDDLKSMIILFNTHKALVEVVKKDIKKYGYDLNEFSVFEVVFHKGKLTVQEIKEKILVANSSLTYILDKLEKKEIITRTRDEFDKRIFYIELTEKGTIEANSIFPKHYERLRSVFSILDNEDKNTLNTLLKKVGYNTKE</sequence>
<keyword evidence="3" id="KW-0804">Transcription</keyword>
<dbReference type="Proteomes" id="UP000289841">
    <property type="component" value="Chromosome"/>
</dbReference>
<feature type="domain" description="HTH marR-type" evidence="4">
    <location>
        <begin position="12"/>
        <end position="144"/>
    </location>
</feature>
<dbReference type="SUPFAM" id="SSF46785">
    <property type="entry name" value="Winged helix' DNA-binding domain"/>
    <property type="match status" value="1"/>
</dbReference>